<sequence>MSTIFLLGATGYVGGSVITALREQRPNLEITALVRNPAHVDAIRATGASVIHGSFNDAKLVEDQVYAHDVVINTADSNN</sequence>
<comment type="caution">
    <text evidence="1">The sequence shown here is derived from an EMBL/GenBank/DDBJ whole genome shotgun (WGS) entry which is preliminary data.</text>
</comment>
<reference evidence="1" key="2">
    <citation type="journal article" date="2022" name="New Phytol.">
        <title>Evolutionary transition to the ectomycorrhizal habit in the genomes of a hyperdiverse lineage of mushroom-forming fungi.</title>
        <authorList>
            <person name="Looney B."/>
            <person name="Miyauchi S."/>
            <person name="Morin E."/>
            <person name="Drula E."/>
            <person name="Courty P.E."/>
            <person name="Kohler A."/>
            <person name="Kuo A."/>
            <person name="LaButti K."/>
            <person name="Pangilinan J."/>
            <person name="Lipzen A."/>
            <person name="Riley R."/>
            <person name="Andreopoulos W."/>
            <person name="He G."/>
            <person name="Johnson J."/>
            <person name="Nolan M."/>
            <person name="Tritt A."/>
            <person name="Barry K.W."/>
            <person name="Grigoriev I.V."/>
            <person name="Nagy L.G."/>
            <person name="Hibbett D."/>
            <person name="Henrissat B."/>
            <person name="Matheny P.B."/>
            <person name="Labbe J."/>
            <person name="Martin F.M."/>
        </authorList>
    </citation>
    <scope>NUCLEOTIDE SEQUENCE</scope>
    <source>
        <strain evidence="1">FP105234-sp</strain>
    </source>
</reference>
<dbReference type="Proteomes" id="UP000814033">
    <property type="component" value="Unassembled WGS sequence"/>
</dbReference>
<reference evidence="1" key="1">
    <citation type="submission" date="2021-02" db="EMBL/GenBank/DDBJ databases">
        <authorList>
            <consortium name="DOE Joint Genome Institute"/>
            <person name="Ahrendt S."/>
            <person name="Looney B.P."/>
            <person name="Miyauchi S."/>
            <person name="Morin E."/>
            <person name="Drula E."/>
            <person name="Courty P.E."/>
            <person name="Chicoki N."/>
            <person name="Fauchery L."/>
            <person name="Kohler A."/>
            <person name="Kuo A."/>
            <person name="Labutti K."/>
            <person name="Pangilinan J."/>
            <person name="Lipzen A."/>
            <person name="Riley R."/>
            <person name="Andreopoulos W."/>
            <person name="He G."/>
            <person name="Johnson J."/>
            <person name="Barry K.W."/>
            <person name="Grigoriev I.V."/>
            <person name="Nagy L."/>
            <person name="Hibbett D."/>
            <person name="Henrissat B."/>
            <person name="Matheny P.B."/>
            <person name="Labbe J."/>
            <person name="Martin F."/>
        </authorList>
    </citation>
    <scope>NUCLEOTIDE SEQUENCE</scope>
    <source>
        <strain evidence="1">FP105234-sp</strain>
    </source>
</reference>
<accession>A0ACB8R3I3</accession>
<evidence type="ECO:0000313" key="2">
    <source>
        <dbReference type="Proteomes" id="UP000814033"/>
    </source>
</evidence>
<organism evidence="1 2">
    <name type="scientific">Auriscalpium vulgare</name>
    <dbReference type="NCBI Taxonomy" id="40419"/>
    <lineage>
        <taxon>Eukaryota</taxon>
        <taxon>Fungi</taxon>
        <taxon>Dikarya</taxon>
        <taxon>Basidiomycota</taxon>
        <taxon>Agaricomycotina</taxon>
        <taxon>Agaricomycetes</taxon>
        <taxon>Russulales</taxon>
        <taxon>Auriscalpiaceae</taxon>
        <taxon>Auriscalpium</taxon>
    </lineage>
</organism>
<proteinExistence type="predicted"/>
<evidence type="ECO:0000313" key="1">
    <source>
        <dbReference type="EMBL" id="KAI0038116.1"/>
    </source>
</evidence>
<protein>
    <submittedName>
        <fullName evidence="1">Uncharacterized protein</fullName>
    </submittedName>
</protein>
<name>A0ACB8R3I3_9AGAM</name>
<feature type="non-terminal residue" evidence="1">
    <location>
        <position position="79"/>
    </location>
</feature>
<dbReference type="EMBL" id="MU276589">
    <property type="protein sequence ID" value="KAI0038116.1"/>
    <property type="molecule type" value="Genomic_DNA"/>
</dbReference>
<keyword evidence="2" id="KW-1185">Reference proteome</keyword>
<gene>
    <name evidence="1" type="ORF">FA95DRAFT_1613624</name>
</gene>